<evidence type="ECO:0000256" key="1">
    <source>
        <dbReference type="ARBA" id="ARBA00022741"/>
    </source>
</evidence>
<dbReference type="Pfam" id="PF00271">
    <property type="entry name" value="Helicase_C"/>
    <property type="match status" value="1"/>
</dbReference>
<dbReference type="GO" id="GO:0006281">
    <property type="term" value="P:DNA repair"/>
    <property type="evidence" value="ECO:0007669"/>
    <property type="project" value="TreeGrafter"/>
</dbReference>
<feature type="region of interest" description="Disordered" evidence="4">
    <location>
        <begin position="1"/>
        <end position="93"/>
    </location>
</feature>
<dbReference type="EMBL" id="ML992504">
    <property type="protein sequence ID" value="KAF2225034.1"/>
    <property type="molecule type" value="Genomic_DNA"/>
</dbReference>
<dbReference type="AlphaFoldDB" id="A0A6A6GH19"/>
<gene>
    <name evidence="7" type="ORF">BDZ85DRAFT_294845</name>
</gene>
<dbReference type="InterPro" id="IPR014001">
    <property type="entry name" value="Helicase_ATP-bd"/>
</dbReference>
<dbReference type="SMART" id="SM00487">
    <property type="entry name" value="DEXDc"/>
    <property type="match status" value="1"/>
</dbReference>
<dbReference type="InterPro" id="IPR049730">
    <property type="entry name" value="SNF2/RAD54-like_C"/>
</dbReference>
<feature type="domain" description="Helicase C-terminal" evidence="6">
    <location>
        <begin position="982"/>
        <end position="1154"/>
    </location>
</feature>
<evidence type="ECO:0000256" key="4">
    <source>
        <dbReference type="SAM" id="MobiDB-lite"/>
    </source>
</evidence>
<keyword evidence="3" id="KW-0067">ATP-binding</keyword>
<reference evidence="8" key="1">
    <citation type="journal article" date="2020" name="Stud. Mycol.">
        <title>101 Dothideomycetes genomes: A test case for predicting lifestyles and emergence of pathogens.</title>
        <authorList>
            <person name="Haridas S."/>
            <person name="Albert R."/>
            <person name="Binder M."/>
            <person name="Bloem J."/>
            <person name="LaButti K."/>
            <person name="Salamov A."/>
            <person name="Andreopoulos B."/>
            <person name="Baker S."/>
            <person name="Barry K."/>
            <person name="Bills G."/>
            <person name="Bluhm B."/>
            <person name="Cannon C."/>
            <person name="Castanera R."/>
            <person name="Culley D."/>
            <person name="Daum C."/>
            <person name="Ezra D."/>
            <person name="Gonzalez J."/>
            <person name="Henrissat B."/>
            <person name="Kuo A."/>
            <person name="Liang C."/>
            <person name="Lipzen A."/>
            <person name="Lutzoni F."/>
            <person name="Magnuson J."/>
            <person name="Mondo S."/>
            <person name="Nolan M."/>
            <person name="Ohm R."/>
            <person name="Pangilinan J."/>
            <person name="Park H.-J."/>
            <person name="Ramirez L."/>
            <person name="Alfaro M."/>
            <person name="Sun H."/>
            <person name="Tritt A."/>
            <person name="Yoshinaga Y."/>
            <person name="Zwiers L.-H."/>
            <person name="Turgeon B."/>
            <person name="Goodwin S."/>
            <person name="Spatafora J."/>
            <person name="Crous P."/>
            <person name="Grigoriev I."/>
        </authorList>
    </citation>
    <scope>NUCLEOTIDE SEQUENCE [LARGE SCALE GENOMIC DNA]</scope>
    <source>
        <strain evidence="8">CECT 20119</strain>
    </source>
</reference>
<feature type="compositionally biased region" description="Low complexity" evidence="4">
    <location>
        <begin position="1"/>
        <end position="15"/>
    </location>
</feature>
<organism evidence="7 8">
    <name type="scientific">Elsinoe ampelina</name>
    <dbReference type="NCBI Taxonomy" id="302913"/>
    <lineage>
        <taxon>Eukaryota</taxon>
        <taxon>Fungi</taxon>
        <taxon>Dikarya</taxon>
        <taxon>Ascomycota</taxon>
        <taxon>Pezizomycotina</taxon>
        <taxon>Dothideomycetes</taxon>
        <taxon>Dothideomycetidae</taxon>
        <taxon>Myriangiales</taxon>
        <taxon>Elsinoaceae</taxon>
        <taxon>Elsinoe</taxon>
    </lineage>
</organism>
<dbReference type="InterPro" id="IPR027417">
    <property type="entry name" value="P-loop_NTPase"/>
</dbReference>
<dbReference type="Gene3D" id="3.40.50.300">
    <property type="entry name" value="P-loop containing nucleotide triphosphate hydrolases"/>
    <property type="match status" value="1"/>
</dbReference>
<protein>
    <submittedName>
        <fullName evidence="7">SNF2 family N-terminal domain-containing protein</fullName>
    </submittedName>
</protein>
<dbReference type="PROSITE" id="PS51194">
    <property type="entry name" value="HELICASE_CTER"/>
    <property type="match status" value="1"/>
</dbReference>
<dbReference type="SUPFAM" id="SSF52540">
    <property type="entry name" value="P-loop containing nucleoside triphosphate hydrolases"/>
    <property type="match status" value="2"/>
</dbReference>
<feature type="compositionally biased region" description="Polar residues" evidence="4">
    <location>
        <begin position="51"/>
        <end position="71"/>
    </location>
</feature>
<feature type="region of interest" description="Disordered" evidence="4">
    <location>
        <begin position="851"/>
        <end position="893"/>
    </location>
</feature>
<dbReference type="PROSITE" id="PS51192">
    <property type="entry name" value="HELICASE_ATP_BIND_1"/>
    <property type="match status" value="1"/>
</dbReference>
<feature type="compositionally biased region" description="Low complexity" evidence="4">
    <location>
        <begin position="22"/>
        <end position="41"/>
    </location>
</feature>
<dbReference type="PANTHER" id="PTHR45626:SF52">
    <property type="entry name" value="SINGLE-STRANDED DNA-DEPENDENT ATPASE (EUROFUNG)"/>
    <property type="match status" value="1"/>
</dbReference>
<dbReference type="GO" id="GO:0005524">
    <property type="term" value="F:ATP binding"/>
    <property type="evidence" value="ECO:0007669"/>
    <property type="project" value="UniProtKB-KW"/>
</dbReference>
<dbReference type="GO" id="GO:0008094">
    <property type="term" value="F:ATP-dependent activity, acting on DNA"/>
    <property type="evidence" value="ECO:0007669"/>
    <property type="project" value="TreeGrafter"/>
</dbReference>
<accession>A0A6A6GH19</accession>
<dbReference type="GO" id="GO:0016787">
    <property type="term" value="F:hydrolase activity"/>
    <property type="evidence" value="ECO:0007669"/>
    <property type="project" value="UniProtKB-KW"/>
</dbReference>
<dbReference type="InterPro" id="IPR001650">
    <property type="entry name" value="Helicase_C-like"/>
</dbReference>
<dbReference type="InterPro" id="IPR050628">
    <property type="entry name" value="SNF2_RAD54_helicase_TF"/>
</dbReference>
<feature type="region of interest" description="Disordered" evidence="4">
    <location>
        <begin position="112"/>
        <end position="179"/>
    </location>
</feature>
<keyword evidence="8" id="KW-1185">Reference proteome</keyword>
<dbReference type="Proteomes" id="UP000799538">
    <property type="component" value="Unassembled WGS sequence"/>
</dbReference>
<evidence type="ECO:0000313" key="8">
    <source>
        <dbReference type="Proteomes" id="UP000799538"/>
    </source>
</evidence>
<dbReference type="InterPro" id="IPR000330">
    <property type="entry name" value="SNF2_N"/>
</dbReference>
<dbReference type="SMART" id="SM00490">
    <property type="entry name" value="HELICc"/>
    <property type="match status" value="1"/>
</dbReference>
<dbReference type="GO" id="GO:0005634">
    <property type="term" value="C:nucleus"/>
    <property type="evidence" value="ECO:0007669"/>
    <property type="project" value="TreeGrafter"/>
</dbReference>
<proteinExistence type="predicted"/>
<keyword evidence="1" id="KW-0547">Nucleotide-binding</keyword>
<evidence type="ECO:0000256" key="2">
    <source>
        <dbReference type="ARBA" id="ARBA00022801"/>
    </source>
</evidence>
<dbReference type="InterPro" id="IPR038718">
    <property type="entry name" value="SNF2-like_sf"/>
</dbReference>
<evidence type="ECO:0000313" key="7">
    <source>
        <dbReference type="EMBL" id="KAF2225034.1"/>
    </source>
</evidence>
<feature type="domain" description="Helicase ATP-binding" evidence="5">
    <location>
        <begin position="489"/>
        <end position="677"/>
    </location>
</feature>
<evidence type="ECO:0000256" key="3">
    <source>
        <dbReference type="ARBA" id="ARBA00022840"/>
    </source>
</evidence>
<feature type="compositionally biased region" description="Polar residues" evidence="4">
    <location>
        <begin position="80"/>
        <end position="92"/>
    </location>
</feature>
<dbReference type="OrthoDB" id="448448at2759"/>
<feature type="compositionally biased region" description="Basic and acidic residues" evidence="4">
    <location>
        <begin position="135"/>
        <end position="155"/>
    </location>
</feature>
<name>A0A6A6GH19_9PEZI</name>
<keyword evidence="2" id="KW-0378">Hydrolase</keyword>
<dbReference type="CDD" id="cd18793">
    <property type="entry name" value="SF2_C_SNF"/>
    <property type="match status" value="1"/>
</dbReference>
<feature type="compositionally biased region" description="Acidic residues" evidence="4">
    <location>
        <begin position="854"/>
        <end position="866"/>
    </location>
</feature>
<dbReference type="Gene3D" id="3.40.50.10810">
    <property type="entry name" value="Tandem AAA-ATPase domain"/>
    <property type="match status" value="1"/>
</dbReference>
<dbReference type="CDD" id="cd18008">
    <property type="entry name" value="DEXDc_SHPRH-like"/>
    <property type="match status" value="1"/>
</dbReference>
<evidence type="ECO:0000259" key="5">
    <source>
        <dbReference type="PROSITE" id="PS51192"/>
    </source>
</evidence>
<sequence>MNPALLLNPKAFAKNAAKKSRSSANQSTGTTSTNGKTSPSSHKAVTPPPQKSGQSQSAKPNSPKQPTTPTSAKGARDATAQLSSPITPTRFNPAQLLNPKAAHIRNANDPHYKDIQAPADADEPETATNNFGSLMERHHGVQKREAAPLKRRVDTEQDDNDEREKKKSKFTGGGKGGIIGESVREMRQKAQEAAGPGAAIDLTQEDDLAITEVRPIIRSDEDPRREVCIGQIEAHITAHRVPHVSTKILNTKDTWGYGRITAQRSPGQLKTIELRDRQTVYFGNLDYRIAETLAPLLNAPGQTKIRMTLSLPPRKRKDPSQKPGDPTSELINCNIVIFCARSVVDHIGRILSQKQYYLRDPTSSKEHKEYFNPHKPKDFGPKRVATNGAIVSSSVGAGTFVSRTAEEVANDVKNIIDNLPSSEGLQMLDTDGTLVKTSLLDHQKQALWWMTRMETPYSNEIDDPHIGLWKPDYQRDKEGWYNTISGHEVKQLPQCLGGLFSDDMGLGKTLSVLSRVASTLSDARQFGETDLSRALKKHDTVERNTGATLVVCPTGVLSNWDEQIKMHLDTKKIKYYKYHGYARTQDADELAKYDIVVTSYGTVAGELTRSNRKMDALAKLNWYRVVLDEAHSIKNMQTGWFKGCSAISSPRRWAVTGTPVQNKLDDLGALIKFIKLAPFHEKGAWEQYFLSTFKSGNELALPNLKALVGSVMLRRSKKKLNMEDPDKKTIYLDFSSSERALYEAFMRDSGTKVDTILRDNRLRGKGTAHMLTFITRLRLICCHGRELLSDEDMKILEGRTMEDAIDLGDEDEMEKPALTEQQIYSTLNMMRESNVNMCSGCSNEIGREDVVQAADEDESDEEEEASDDKQDGESGDNSGEGEQDAGSNTAAEETEHDVTLGYMTPDYHLYCPKCIDAYEEACRPTLTSDNYCDCPNCGAYIRAVFSPITRRGIEAEEERKREMINNHKKGRDLTRYSGPHTKVKALIARLQQNIEDSQQLPEGEPPIRSVVFSGWTQYMDLIGLALSDAGIPYLRLDGSMHATKRAKVITQFRENPTYTVMLVSIRAGGQGLNFTAANKVYMMEPQFNPGVENQAVDRVHRLGQTRKVEIVKFVMADSFEGRIIKLQEQKMMLAQEAFGEGGKGGIKERMDGLRSLFK</sequence>
<dbReference type="PANTHER" id="PTHR45626">
    <property type="entry name" value="TRANSCRIPTION TERMINATION FACTOR 2-RELATED"/>
    <property type="match status" value="1"/>
</dbReference>
<evidence type="ECO:0000259" key="6">
    <source>
        <dbReference type="PROSITE" id="PS51194"/>
    </source>
</evidence>
<dbReference type="Pfam" id="PF00176">
    <property type="entry name" value="SNF2-rel_dom"/>
    <property type="match status" value="1"/>
</dbReference>